<reference evidence="3 4" key="1">
    <citation type="submission" date="2018-10" db="EMBL/GenBank/DDBJ databases">
        <title>Natrarchaeobius chitinivorans gen. nov., sp. nov., and Natrarchaeobius haloalkaliphilus sp. nov., alkaliphilic, chitin-utilizing haloarchaea from hypersaline alkaline lakes.</title>
        <authorList>
            <person name="Sorokin D.Y."/>
            <person name="Elcheninov A.G."/>
            <person name="Kostrikina N.A."/>
            <person name="Bale N.J."/>
            <person name="Sinninghe Damste J.S."/>
            <person name="Khijniak T.V."/>
            <person name="Kublanov I.V."/>
            <person name="Toshchakov S.V."/>
        </authorList>
    </citation>
    <scope>NUCLEOTIDE SEQUENCE [LARGE SCALE GENOMIC DNA]</scope>
    <source>
        <strain evidence="3 4">AArcht-Sl</strain>
    </source>
</reference>
<dbReference type="AlphaFoldDB" id="A0A3N6MBW0"/>
<feature type="domain" description="Aldehyde oxidase/xanthine dehydrogenase a/b hammerhead" evidence="2">
    <location>
        <begin position="233"/>
        <end position="311"/>
    </location>
</feature>
<evidence type="ECO:0000256" key="1">
    <source>
        <dbReference type="SAM" id="MobiDB-lite"/>
    </source>
</evidence>
<dbReference type="InterPro" id="IPR006311">
    <property type="entry name" value="TAT_signal"/>
</dbReference>
<dbReference type="RefSeq" id="WP_124176845.1">
    <property type="nucleotide sequence ID" value="NZ_REFY01000001.1"/>
</dbReference>
<dbReference type="Pfam" id="PF20256">
    <property type="entry name" value="MoCoBD_2"/>
    <property type="match status" value="2"/>
</dbReference>
<dbReference type="SUPFAM" id="SSF56003">
    <property type="entry name" value="Molybdenum cofactor-binding domain"/>
    <property type="match status" value="2"/>
</dbReference>
<evidence type="ECO:0000313" key="3">
    <source>
        <dbReference type="EMBL" id="RQG92961.1"/>
    </source>
</evidence>
<dbReference type="GO" id="GO:0016491">
    <property type="term" value="F:oxidoreductase activity"/>
    <property type="evidence" value="ECO:0007669"/>
    <property type="project" value="InterPro"/>
</dbReference>
<dbReference type="Gene3D" id="3.90.1170.50">
    <property type="entry name" value="Aldehyde oxidase/xanthine dehydrogenase, a/b hammerhead"/>
    <property type="match status" value="1"/>
</dbReference>
<dbReference type="PANTHER" id="PTHR47495">
    <property type="entry name" value="ALDEHYDE DEHYDROGENASE"/>
    <property type="match status" value="1"/>
</dbReference>
<feature type="compositionally biased region" description="Acidic residues" evidence="1">
    <location>
        <begin position="229"/>
        <end position="242"/>
    </location>
</feature>
<dbReference type="PROSITE" id="PS51318">
    <property type="entry name" value="TAT"/>
    <property type="match status" value="1"/>
</dbReference>
<dbReference type="PANTHER" id="PTHR47495:SF1">
    <property type="entry name" value="BLL3820 PROTEIN"/>
    <property type="match status" value="1"/>
</dbReference>
<dbReference type="Gene3D" id="3.30.365.10">
    <property type="entry name" value="Aldehyde oxidase/xanthine dehydrogenase, molybdopterin binding domain"/>
    <property type="match status" value="4"/>
</dbReference>
<dbReference type="SUPFAM" id="SSF54665">
    <property type="entry name" value="CO dehydrogenase molybdoprotein N-domain-like"/>
    <property type="match status" value="1"/>
</dbReference>
<dbReference type="OrthoDB" id="57164at2157"/>
<dbReference type="InterPro" id="IPR000674">
    <property type="entry name" value="Ald_Oxase/Xan_DH_a/b"/>
</dbReference>
<proteinExistence type="predicted"/>
<keyword evidence="4" id="KW-1185">Reference proteome</keyword>
<dbReference type="InterPro" id="IPR012368">
    <property type="entry name" value="OxRdtase_Mopterin-bd_su_IorB"/>
</dbReference>
<accession>A0A3N6MBW0</accession>
<name>A0A3N6MBW0_9EURY</name>
<dbReference type="EMBL" id="REFY01000001">
    <property type="protein sequence ID" value="RQG92961.1"/>
    <property type="molecule type" value="Genomic_DNA"/>
</dbReference>
<dbReference type="InterPro" id="IPR008274">
    <property type="entry name" value="AldOxase/xan_DH_MoCoBD1"/>
</dbReference>
<feature type="region of interest" description="Disordered" evidence="1">
    <location>
        <begin position="210"/>
        <end position="245"/>
    </location>
</feature>
<dbReference type="InterPro" id="IPR037165">
    <property type="entry name" value="AldOxase/xan_DH_Mopterin-bd_sf"/>
</dbReference>
<dbReference type="InterPro" id="IPR036856">
    <property type="entry name" value="Ald_Oxase/Xan_DH_a/b_sf"/>
</dbReference>
<comment type="caution">
    <text evidence="3">The sequence shown here is derived from an EMBL/GenBank/DDBJ whole genome shotgun (WGS) entry which is preliminary data.</text>
</comment>
<dbReference type="SMART" id="SM01008">
    <property type="entry name" value="Ald_Xan_dh_C"/>
    <property type="match status" value="1"/>
</dbReference>
<gene>
    <name evidence="3" type="ORF">EA462_01725</name>
</gene>
<dbReference type="InterPro" id="IPR046867">
    <property type="entry name" value="AldOxase/xan_DH_MoCoBD2"/>
</dbReference>
<dbReference type="PIRSF" id="PIRSF036389">
    <property type="entry name" value="IOR_B"/>
    <property type="match status" value="1"/>
</dbReference>
<evidence type="ECO:0000313" key="4">
    <source>
        <dbReference type="Proteomes" id="UP000273828"/>
    </source>
</evidence>
<dbReference type="InterPro" id="IPR052516">
    <property type="entry name" value="N-heterocyclic_Hydroxylase"/>
</dbReference>
<dbReference type="Proteomes" id="UP000273828">
    <property type="component" value="Unassembled WGS sequence"/>
</dbReference>
<sequence>MSENTALSRRRFLQGSALVVAFSLTSPSTTAVASAQEELPGSLEDTPELNAWIAIEDDATVTVYTGKVELGQGIKTALAQIAADELEVEFGRIDLVTAATETTPDEGYTAGSQSMEDSGTAITYAAAQARRILLESAAEELGGEPGELSVEDGTITDGGGNEITYWDVVEDESFATDVSADVETKPPDEKAIVGSERARVDIPGKIFGDPSYVQDLRRPSDARGGADIQGEDEGEDREDVGSEELLHGRVVRPPGYVAELESVDEEEVAEMDGVIEIVRDGDFLGVVAQTEWQAIQAMEELRDGAEWNVEDSLPGRDDLYDHLREDTQDDTVVEEDGDTEAALSDAAETLEAEYRRPYQMHASIGPSCAVAEIVADDQERVLNVWTHSQGVYPLQEALEELVEAKQIDEVNCTHLEGSGCYGHNGADDVAGDAAMLTYAVEGQPVRVQWMREDENQWEPLGSAMLMEPRAGLSDDGTIVGWEYDVWSYPHSTRPPGQPLLAGMYREDAIETRENSPIPLPTGGGTRNSIPLYELENTQITHHFLPEPDVRVSALRALGGYANVFALESFVDELAHAAETDPVEFRLEHMADERARDVIETAAEEAGWADPDLNDDQGIGIGFAQYKNLSAYAAVVVEVTVDSDSGEVTVDRAVAADDSGEIVNPIGVRQQIRGGIIQSASWTLLEDVDFDAQGVTDTDWGSYPILTFPDVPDVHVELIDRPGEPYLGTGEASQGPTAAAIGNAVYDAVGARVREIPITPDRIQDALD</sequence>
<protein>
    <submittedName>
        <fullName evidence="3">Xanthine dehydrogenase family protein molybdopterin-binding subunit</fullName>
    </submittedName>
</protein>
<organism evidence="3 4">
    <name type="scientific">Natrarchaeobius halalkaliphilus</name>
    <dbReference type="NCBI Taxonomy" id="1679091"/>
    <lineage>
        <taxon>Archaea</taxon>
        <taxon>Methanobacteriati</taxon>
        <taxon>Methanobacteriota</taxon>
        <taxon>Stenosarchaea group</taxon>
        <taxon>Halobacteria</taxon>
        <taxon>Halobacteriales</taxon>
        <taxon>Natrialbaceae</taxon>
        <taxon>Natrarchaeobius</taxon>
    </lineage>
</organism>
<evidence type="ECO:0000259" key="2">
    <source>
        <dbReference type="SMART" id="SM01008"/>
    </source>
</evidence>
<dbReference type="Pfam" id="PF02738">
    <property type="entry name" value="MoCoBD_1"/>
    <property type="match status" value="1"/>
</dbReference>